<reference evidence="2" key="1">
    <citation type="journal article" date="2023" name="Science">
        <title>Genome structures resolve the early diversification of teleost fishes.</title>
        <authorList>
            <person name="Parey E."/>
            <person name="Louis A."/>
            <person name="Montfort J."/>
            <person name="Bouchez O."/>
            <person name="Roques C."/>
            <person name="Iampietro C."/>
            <person name="Lluch J."/>
            <person name="Castinel A."/>
            <person name="Donnadieu C."/>
            <person name="Desvignes T."/>
            <person name="Floi Bucao C."/>
            <person name="Jouanno E."/>
            <person name="Wen M."/>
            <person name="Mejri S."/>
            <person name="Dirks R."/>
            <person name="Jansen H."/>
            <person name="Henkel C."/>
            <person name="Chen W.J."/>
            <person name="Zahm M."/>
            <person name="Cabau C."/>
            <person name="Klopp C."/>
            <person name="Thompson A.W."/>
            <person name="Robinson-Rechavi M."/>
            <person name="Braasch I."/>
            <person name="Lecointre G."/>
            <person name="Bobe J."/>
            <person name="Postlethwait J.H."/>
            <person name="Berthelot C."/>
            <person name="Roest Crollius H."/>
            <person name="Guiguen Y."/>
        </authorList>
    </citation>
    <scope>NUCLEOTIDE SEQUENCE</scope>
    <source>
        <strain evidence="2">NC1722</strain>
    </source>
</reference>
<dbReference type="EMBL" id="JAINUG010000080">
    <property type="protein sequence ID" value="KAJ8399855.1"/>
    <property type="molecule type" value="Genomic_DNA"/>
</dbReference>
<evidence type="ECO:0000313" key="3">
    <source>
        <dbReference type="Proteomes" id="UP001221898"/>
    </source>
</evidence>
<feature type="region of interest" description="Disordered" evidence="1">
    <location>
        <begin position="1"/>
        <end position="28"/>
    </location>
</feature>
<dbReference type="Proteomes" id="UP001221898">
    <property type="component" value="Unassembled WGS sequence"/>
</dbReference>
<keyword evidence="3" id="KW-1185">Reference proteome</keyword>
<feature type="compositionally biased region" description="Polar residues" evidence="1">
    <location>
        <begin position="1"/>
        <end position="12"/>
    </location>
</feature>
<dbReference type="AlphaFoldDB" id="A0AAD7WKB9"/>
<name>A0AAD7WKB9_9TELE</name>
<accession>A0AAD7WKB9</accession>
<sequence length="164" mass="17931">MDSRQNKVSSQRCRAVAPGSRADQVTAQNDTLSPTNLLQWRPVRPQEGTGPMFPTSPARPARSSTPHLLTARRCAATSVPVSSALSRWPSGPQRSATFHTPRRGPQMKRYLIAGPELHILNCCRINNRSTLEERSFSAALCTVSPLSFGRGAVTQRCVYTLLCG</sequence>
<organism evidence="2 3">
    <name type="scientific">Aldrovandia affinis</name>
    <dbReference type="NCBI Taxonomy" id="143900"/>
    <lineage>
        <taxon>Eukaryota</taxon>
        <taxon>Metazoa</taxon>
        <taxon>Chordata</taxon>
        <taxon>Craniata</taxon>
        <taxon>Vertebrata</taxon>
        <taxon>Euteleostomi</taxon>
        <taxon>Actinopterygii</taxon>
        <taxon>Neopterygii</taxon>
        <taxon>Teleostei</taxon>
        <taxon>Notacanthiformes</taxon>
        <taxon>Halosauridae</taxon>
        <taxon>Aldrovandia</taxon>
    </lineage>
</organism>
<proteinExistence type="predicted"/>
<evidence type="ECO:0000256" key="1">
    <source>
        <dbReference type="SAM" id="MobiDB-lite"/>
    </source>
</evidence>
<comment type="caution">
    <text evidence="2">The sequence shown here is derived from an EMBL/GenBank/DDBJ whole genome shotgun (WGS) entry which is preliminary data.</text>
</comment>
<evidence type="ECO:0000313" key="2">
    <source>
        <dbReference type="EMBL" id="KAJ8399855.1"/>
    </source>
</evidence>
<gene>
    <name evidence="2" type="ORF">AAFF_G00405850</name>
</gene>
<protein>
    <submittedName>
        <fullName evidence="2">Uncharacterized protein</fullName>
    </submittedName>
</protein>
<feature type="region of interest" description="Disordered" evidence="1">
    <location>
        <begin position="45"/>
        <end position="67"/>
    </location>
</feature>